<dbReference type="AlphaFoldDB" id="A0A9Q6F1Z2"/>
<organism evidence="1 2">
    <name type="scientific">Bacillus halotolerans</name>
    <dbReference type="NCBI Taxonomy" id="260554"/>
    <lineage>
        <taxon>Bacteria</taxon>
        <taxon>Bacillati</taxon>
        <taxon>Bacillota</taxon>
        <taxon>Bacilli</taxon>
        <taxon>Bacillales</taxon>
        <taxon>Bacillaceae</taxon>
        <taxon>Bacillus</taxon>
    </lineage>
</organism>
<evidence type="ECO:0000313" key="2">
    <source>
        <dbReference type="Proteomes" id="UP000234803"/>
    </source>
</evidence>
<evidence type="ECO:0000313" key="1">
    <source>
        <dbReference type="EMBL" id="PLS07008.1"/>
    </source>
</evidence>
<protein>
    <submittedName>
        <fullName evidence="1">Uncharacterized protein</fullName>
    </submittedName>
</protein>
<dbReference type="Proteomes" id="UP000234803">
    <property type="component" value="Unassembled WGS sequence"/>
</dbReference>
<reference evidence="1 2" key="1">
    <citation type="submission" date="2017-12" db="EMBL/GenBank/DDBJ databases">
        <title>Comparative Functional Genomics of Dry Heat Resistant strains isolated from the Viking Spacecraft.</title>
        <authorList>
            <person name="Seuylemezian A."/>
            <person name="Cooper K."/>
            <person name="Vaishampayan P."/>
        </authorList>
    </citation>
    <scope>NUCLEOTIDE SEQUENCE [LARGE SCALE GENOMIC DNA]</scope>
    <source>
        <strain evidence="1 2">V48-19</strain>
    </source>
</reference>
<gene>
    <name evidence="1" type="ORF">CUU63_10920</name>
</gene>
<accession>A0A9Q6F1Z2</accession>
<comment type="caution">
    <text evidence="1">The sequence shown here is derived from an EMBL/GenBank/DDBJ whole genome shotgun (WGS) entry which is preliminary data.</text>
</comment>
<dbReference type="EMBL" id="PGUV01000008">
    <property type="protein sequence ID" value="PLS07008.1"/>
    <property type="molecule type" value="Genomic_DNA"/>
</dbReference>
<sequence length="72" mass="8034">MLIESAVELLSYSSSYHLIDTNVTRTSDEIQKVSRIKKGEGRFLSFTACRKTLANQNCAPVLTNLPSDARPF</sequence>
<proteinExistence type="predicted"/>
<name>A0A9Q6F1Z2_9BACI</name>